<dbReference type="PRINTS" id="PR01713">
    <property type="entry name" value="NUCEPIMERASE"/>
</dbReference>
<comment type="caution">
    <text evidence="2">The sequence shown here is derived from an EMBL/GenBank/DDBJ whole genome shotgun (WGS) entry which is preliminary data.</text>
</comment>
<dbReference type="Gene3D" id="3.40.50.720">
    <property type="entry name" value="NAD(P)-binding Rossmann-like Domain"/>
    <property type="match status" value="1"/>
</dbReference>
<dbReference type="PANTHER" id="PTHR43000">
    <property type="entry name" value="DTDP-D-GLUCOSE 4,6-DEHYDRATASE-RELATED"/>
    <property type="match status" value="1"/>
</dbReference>
<organism evidence="2 3">
    <name type="scientific">Cohnella xylanilytica</name>
    <dbReference type="NCBI Taxonomy" id="557555"/>
    <lineage>
        <taxon>Bacteria</taxon>
        <taxon>Bacillati</taxon>
        <taxon>Bacillota</taxon>
        <taxon>Bacilli</taxon>
        <taxon>Bacillales</taxon>
        <taxon>Paenibacillaceae</taxon>
        <taxon>Cohnella</taxon>
    </lineage>
</organism>
<dbReference type="AlphaFoldDB" id="A0A841UAR9"/>
<dbReference type="Pfam" id="PF16363">
    <property type="entry name" value="GDP_Man_Dehyd"/>
    <property type="match status" value="1"/>
</dbReference>
<keyword evidence="3" id="KW-1185">Reference proteome</keyword>
<dbReference type="SUPFAM" id="SSF51735">
    <property type="entry name" value="NAD(P)-binding Rossmann-fold domains"/>
    <property type="match status" value="1"/>
</dbReference>
<dbReference type="InterPro" id="IPR016040">
    <property type="entry name" value="NAD(P)-bd_dom"/>
</dbReference>
<dbReference type="Proteomes" id="UP000553776">
    <property type="component" value="Unassembled WGS sequence"/>
</dbReference>
<evidence type="ECO:0000259" key="1">
    <source>
        <dbReference type="Pfam" id="PF16363"/>
    </source>
</evidence>
<proteinExistence type="predicted"/>
<protein>
    <submittedName>
        <fullName evidence="2">GDP-mannose 4,6-dehydratase</fullName>
    </submittedName>
</protein>
<evidence type="ECO:0000313" key="3">
    <source>
        <dbReference type="Proteomes" id="UP000553776"/>
    </source>
</evidence>
<sequence>MATYLVTGGAGFIGSHLCESLLRDGHRVVNADSFAELYDYRYKARNVLESLGKEPIFEYKGRAEDLSRLQSLANSETYRLELADIRDEAAMDRLFREYKPDVVIHLAALPGVRASIDRPLETLDVNVKGTLLLLERMRAHGVTKWVCASSSSVYGNNPKAPFSEDDPVDRPISPYAASKISCELLGATYRHLHGIDGLMLRFFTVYGERQRPDLAIRKFAALIAEGKPIPFYGDGSTSRDYTYVADIVEGIRSAIRHVEANTGVYEIVNLGGSRTVSLTAMVEALERELVARAVLNRLPPQPGDVERTWADPSKAKRLLGFEPATSFEDGIRRFAAWFREERLRERKV</sequence>
<feature type="domain" description="NAD(P)-binding" evidence="1">
    <location>
        <begin position="5"/>
        <end position="333"/>
    </location>
</feature>
<dbReference type="EMBL" id="JACJVR010000110">
    <property type="protein sequence ID" value="MBB6695061.1"/>
    <property type="molecule type" value="Genomic_DNA"/>
</dbReference>
<evidence type="ECO:0000313" key="2">
    <source>
        <dbReference type="EMBL" id="MBB6695061.1"/>
    </source>
</evidence>
<dbReference type="RefSeq" id="WP_185139017.1">
    <property type="nucleotide sequence ID" value="NZ_BORM01000018.1"/>
</dbReference>
<accession>A0A841UAR9</accession>
<dbReference type="InterPro" id="IPR036291">
    <property type="entry name" value="NAD(P)-bd_dom_sf"/>
</dbReference>
<name>A0A841UAR9_9BACL</name>
<reference evidence="2 3" key="1">
    <citation type="submission" date="2020-08" db="EMBL/GenBank/DDBJ databases">
        <title>Cohnella phylogeny.</title>
        <authorList>
            <person name="Dunlap C."/>
        </authorList>
    </citation>
    <scope>NUCLEOTIDE SEQUENCE [LARGE SCALE GENOMIC DNA]</scope>
    <source>
        <strain evidence="2 3">DSM 25239</strain>
    </source>
</reference>
<gene>
    <name evidence="2" type="ORF">H7B90_27065</name>
</gene>